<dbReference type="PANTHER" id="PTHR37461">
    <property type="entry name" value="ANTI-SIGMA-K FACTOR RSKA"/>
    <property type="match status" value="1"/>
</dbReference>
<reference evidence="3 4" key="1">
    <citation type="journal article" date="2011" name="Int. J. Syst. Evol. Microbiol.">
        <title>Description of Undibacterium oligocarboniphilum sp. nov., isolated from purified water, and Undibacterium pigrum strain CCUG 49012 as the type strain of Undibacterium parvum sp. nov., and emended descriptions of the genus Undibacterium and the species Undibacterium pigrum.</title>
        <authorList>
            <person name="Eder W."/>
            <person name="Wanner G."/>
            <person name="Ludwig W."/>
            <person name="Busse H.J."/>
            <person name="Ziemke-Kageler F."/>
            <person name="Lang E."/>
        </authorList>
    </citation>
    <scope>NUCLEOTIDE SEQUENCE [LARGE SCALE GENOMIC DNA]</scope>
    <source>
        <strain evidence="3 4">DSM 23061</strain>
    </source>
</reference>
<feature type="region of interest" description="Disordered" evidence="1">
    <location>
        <begin position="228"/>
        <end position="252"/>
    </location>
</feature>
<gene>
    <name evidence="3" type="ORF">EJN92_15765</name>
</gene>
<dbReference type="InterPro" id="IPR051474">
    <property type="entry name" value="Anti-sigma-K/W_factor"/>
</dbReference>
<dbReference type="InterPro" id="IPR018764">
    <property type="entry name" value="RskA_C"/>
</dbReference>
<organism evidence="3 4">
    <name type="scientific">Undibacterium parvum</name>
    <dbReference type="NCBI Taxonomy" id="401471"/>
    <lineage>
        <taxon>Bacteria</taxon>
        <taxon>Pseudomonadati</taxon>
        <taxon>Pseudomonadota</taxon>
        <taxon>Betaproteobacteria</taxon>
        <taxon>Burkholderiales</taxon>
        <taxon>Oxalobacteraceae</taxon>
        <taxon>Undibacterium</taxon>
    </lineage>
</organism>
<keyword evidence="4" id="KW-1185">Reference proteome</keyword>
<dbReference type="GO" id="GO:0006417">
    <property type="term" value="P:regulation of translation"/>
    <property type="evidence" value="ECO:0007669"/>
    <property type="project" value="TreeGrafter"/>
</dbReference>
<evidence type="ECO:0000313" key="3">
    <source>
        <dbReference type="EMBL" id="AZP13321.1"/>
    </source>
</evidence>
<dbReference type="PANTHER" id="PTHR37461:SF1">
    <property type="entry name" value="ANTI-SIGMA-K FACTOR RSKA"/>
    <property type="match status" value="1"/>
</dbReference>
<feature type="domain" description="Anti-sigma K factor RskA C-terminal" evidence="2">
    <location>
        <begin position="106"/>
        <end position="242"/>
    </location>
</feature>
<evidence type="ECO:0000256" key="1">
    <source>
        <dbReference type="SAM" id="MobiDB-lite"/>
    </source>
</evidence>
<dbReference type="GO" id="GO:0016989">
    <property type="term" value="F:sigma factor antagonist activity"/>
    <property type="evidence" value="ECO:0007669"/>
    <property type="project" value="TreeGrafter"/>
</dbReference>
<dbReference type="EMBL" id="CP034464">
    <property type="protein sequence ID" value="AZP13321.1"/>
    <property type="molecule type" value="Genomic_DNA"/>
</dbReference>
<dbReference type="Proteomes" id="UP000275663">
    <property type="component" value="Chromosome"/>
</dbReference>
<dbReference type="AlphaFoldDB" id="A0A3Q9BS94"/>
<dbReference type="GO" id="GO:0005886">
    <property type="term" value="C:plasma membrane"/>
    <property type="evidence" value="ECO:0007669"/>
    <property type="project" value="InterPro"/>
</dbReference>
<evidence type="ECO:0000313" key="4">
    <source>
        <dbReference type="Proteomes" id="UP000275663"/>
    </source>
</evidence>
<evidence type="ECO:0000259" key="2">
    <source>
        <dbReference type="Pfam" id="PF10099"/>
    </source>
</evidence>
<sequence length="252" mass="27646">MNFKDKPLLQQKLAAEYVLGTLRGAARRRFESWMQQDAALHQVVREWQANLMPMAEFSSATAAPASVWQALTQRLKLQPDRWAYWRNLREDLSFWRGLGMVSTTTALVLVSALLSKQTELNLPSNNYVATLSDEKSQAVAVISSDSKKRQLLVRFVTAQAIPADKSLELWAVAKDGKVKSLGLVANTLVASKAPSRNPDGSVNNTISLALPDKLTPENIPLLAISLEPKGGSGNPEKPSGPIIFKGSWLRLG</sequence>
<accession>A0A3Q9BS94</accession>
<dbReference type="OrthoDB" id="8617430at2"/>
<dbReference type="KEGG" id="upv:EJN92_15765"/>
<name>A0A3Q9BS94_9BURK</name>
<proteinExistence type="predicted"/>
<dbReference type="Pfam" id="PF10099">
    <property type="entry name" value="RskA_C"/>
    <property type="match status" value="1"/>
</dbReference>
<dbReference type="RefSeq" id="WP_126128694.1">
    <property type="nucleotide sequence ID" value="NZ_CP034464.1"/>
</dbReference>
<protein>
    <recommendedName>
        <fullName evidence="2">Anti-sigma K factor RskA C-terminal domain-containing protein</fullName>
    </recommendedName>
</protein>